<dbReference type="EMBL" id="JBHSIT010000003">
    <property type="protein sequence ID" value="MFC4907954.1"/>
    <property type="molecule type" value="Genomic_DNA"/>
</dbReference>
<feature type="chain" id="PRO_5047303829" description="DUF5648 domain-containing protein" evidence="1">
    <location>
        <begin position="28"/>
        <end position="177"/>
    </location>
</feature>
<evidence type="ECO:0000313" key="4">
    <source>
        <dbReference type="Proteomes" id="UP001595872"/>
    </source>
</evidence>
<accession>A0ABV9TWL6</accession>
<proteinExistence type="predicted"/>
<evidence type="ECO:0000256" key="1">
    <source>
        <dbReference type="SAM" id="SignalP"/>
    </source>
</evidence>
<sequence>MRKMTVVAVAATATIGGAGLVAAPANASEITSAKASFGRLTEFRTPTGGLFYTASAKEAKLAVAKYKFRPTGAKLGYLSAKPFRGGLPLYRLRTNGKSANYLITMSAKERNKLVASHRFRYEGVLGYSSTKSATTRTLLLRVTNGKVWKLALKSQYPWLKKHGYKLDGPLGYVWYRA</sequence>
<evidence type="ECO:0000313" key="3">
    <source>
        <dbReference type="EMBL" id="MFC4907954.1"/>
    </source>
</evidence>
<reference evidence="4" key="1">
    <citation type="journal article" date="2019" name="Int. J. Syst. Evol. Microbiol.">
        <title>The Global Catalogue of Microorganisms (GCM) 10K type strain sequencing project: providing services to taxonomists for standard genome sequencing and annotation.</title>
        <authorList>
            <consortium name="The Broad Institute Genomics Platform"/>
            <consortium name="The Broad Institute Genome Sequencing Center for Infectious Disease"/>
            <person name="Wu L."/>
            <person name="Ma J."/>
        </authorList>
    </citation>
    <scope>NUCLEOTIDE SEQUENCE [LARGE SCALE GENOMIC DNA]</scope>
    <source>
        <strain evidence="4">KLKA75</strain>
    </source>
</reference>
<feature type="signal peptide" evidence="1">
    <location>
        <begin position="1"/>
        <end position="27"/>
    </location>
</feature>
<organism evidence="3 4">
    <name type="scientific">Actinomadura gamaensis</name>
    <dbReference type="NCBI Taxonomy" id="1763541"/>
    <lineage>
        <taxon>Bacteria</taxon>
        <taxon>Bacillati</taxon>
        <taxon>Actinomycetota</taxon>
        <taxon>Actinomycetes</taxon>
        <taxon>Streptosporangiales</taxon>
        <taxon>Thermomonosporaceae</taxon>
        <taxon>Actinomadura</taxon>
    </lineage>
</organism>
<dbReference type="Proteomes" id="UP001595872">
    <property type="component" value="Unassembled WGS sequence"/>
</dbReference>
<dbReference type="Pfam" id="PF18885">
    <property type="entry name" value="DUF5648"/>
    <property type="match status" value="1"/>
</dbReference>
<comment type="caution">
    <text evidence="3">The sequence shown here is derived from an EMBL/GenBank/DDBJ whole genome shotgun (WGS) entry which is preliminary data.</text>
</comment>
<keyword evidence="1" id="KW-0732">Signal</keyword>
<evidence type="ECO:0000259" key="2">
    <source>
        <dbReference type="Pfam" id="PF18885"/>
    </source>
</evidence>
<gene>
    <name evidence="3" type="ORF">ACFPCY_11530</name>
</gene>
<dbReference type="RefSeq" id="WP_378254161.1">
    <property type="nucleotide sequence ID" value="NZ_JBHSIT010000003.1"/>
</dbReference>
<dbReference type="InterPro" id="IPR043708">
    <property type="entry name" value="DUF5648"/>
</dbReference>
<feature type="domain" description="DUF5648" evidence="2">
    <location>
        <begin position="46"/>
        <end position="146"/>
    </location>
</feature>
<protein>
    <recommendedName>
        <fullName evidence="2">DUF5648 domain-containing protein</fullName>
    </recommendedName>
</protein>
<name>A0ABV9TWL6_9ACTN</name>
<keyword evidence="4" id="KW-1185">Reference proteome</keyword>